<dbReference type="AlphaFoldDB" id="A0AAW2IH77"/>
<feature type="domain" description="HTH psq-type" evidence="3">
    <location>
        <begin position="117"/>
        <end position="156"/>
    </location>
</feature>
<feature type="region of interest" description="Disordered" evidence="2">
    <location>
        <begin position="1"/>
        <end position="101"/>
    </location>
</feature>
<proteinExistence type="predicted"/>
<dbReference type="InterPro" id="IPR009057">
    <property type="entry name" value="Homeodomain-like_sf"/>
</dbReference>
<dbReference type="Gene3D" id="1.10.10.60">
    <property type="entry name" value="Homeodomain-like"/>
    <property type="match status" value="1"/>
</dbReference>
<dbReference type="GO" id="GO:0003677">
    <property type="term" value="F:DNA binding"/>
    <property type="evidence" value="ECO:0007669"/>
    <property type="project" value="InterPro"/>
</dbReference>
<sequence length="194" mass="21614">MDQERTKGTSSASSPTAGSSKNSFKSQQRHHEHNYTNPSIDDTSITITKVCSLSEGSTLGERESPRIRSSSRSQSKGDAGEGNQRTAGMRASSGSERSAEVKNKVIKKDVFNRIRRSEEELQKAAEMVRGGMTFQTASDTFNIPISTIRFYMARRGILPQRRRGRGSSGVRDDDLIHPPFEIIHYRLPDIDKPI</sequence>
<accession>A0AAW2IH77</accession>
<dbReference type="Pfam" id="PF05225">
    <property type="entry name" value="HTH_psq"/>
    <property type="match status" value="1"/>
</dbReference>
<organism evidence="4">
    <name type="scientific">Menopon gallinae</name>
    <name type="common">poultry shaft louse</name>
    <dbReference type="NCBI Taxonomy" id="328185"/>
    <lineage>
        <taxon>Eukaryota</taxon>
        <taxon>Metazoa</taxon>
        <taxon>Ecdysozoa</taxon>
        <taxon>Arthropoda</taxon>
        <taxon>Hexapoda</taxon>
        <taxon>Insecta</taxon>
        <taxon>Pterygota</taxon>
        <taxon>Neoptera</taxon>
        <taxon>Paraneoptera</taxon>
        <taxon>Psocodea</taxon>
        <taxon>Troctomorpha</taxon>
        <taxon>Phthiraptera</taxon>
        <taxon>Amblycera</taxon>
        <taxon>Menoponidae</taxon>
        <taxon>Menopon</taxon>
    </lineage>
</organism>
<protein>
    <recommendedName>
        <fullName evidence="3">HTH psq-type domain-containing protein</fullName>
    </recommendedName>
</protein>
<reference evidence="4" key="1">
    <citation type="journal article" date="2024" name="Gigascience">
        <title>Chromosome-level genome of the poultry shaft louse Menopon gallinae provides insight into the host-switching and adaptive evolution of parasitic lice.</title>
        <authorList>
            <person name="Xu Y."/>
            <person name="Ma L."/>
            <person name="Liu S."/>
            <person name="Liang Y."/>
            <person name="Liu Q."/>
            <person name="He Z."/>
            <person name="Tian L."/>
            <person name="Duan Y."/>
            <person name="Cai W."/>
            <person name="Li H."/>
            <person name="Song F."/>
        </authorList>
    </citation>
    <scope>NUCLEOTIDE SEQUENCE</scope>
    <source>
        <strain evidence="4">Cailab_2023a</strain>
    </source>
</reference>
<evidence type="ECO:0000259" key="3">
    <source>
        <dbReference type="Pfam" id="PF05225"/>
    </source>
</evidence>
<dbReference type="GO" id="GO:0005634">
    <property type="term" value="C:nucleus"/>
    <property type="evidence" value="ECO:0007669"/>
    <property type="project" value="UniProtKB-SubCell"/>
</dbReference>
<dbReference type="EMBL" id="JARGDH010000001">
    <property type="protein sequence ID" value="KAL0281173.1"/>
    <property type="molecule type" value="Genomic_DNA"/>
</dbReference>
<dbReference type="InterPro" id="IPR007889">
    <property type="entry name" value="HTH_Psq"/>
</dbReference>
<evidence type="ECO:0000256" key="1">
    <source>
        <dbReference type="ARBA" id="ARBA00004123"/>
    </source>
</evidence>
<dbReference type="SUPFAM" id="SSF46689">
    <property type="entry name" value="Homeodomain-like"/>
    <property type="match status" value="1"/>
</dbReference>
<name>A0AAW2IH77_9NEOP</name>
<comment type="subcellular location">
    <subcellularLocation>
        <location evidence="1">Nucleus</location>
    </subcellularLocation>
</comment>
<evidence type="ECO:0000313" key="4">
    <source>
        <dbReference type="EMBL" id="KAL0281173.1"/>
    </source>
</evidence>
<feature type="compositionally biased region" description="Low complexity" evidence="2">
    <location>
        <begin position="8"/>
        <end position="23"/>
    </location>
</feature>
<evidence type="ECO:0000256" key="2">
    <source>
        <dbReference type="SAM" id="MobiDB-lite"/>
    </source>
</evidence>
<feature type="compositionally biased region" description="Polar residues" evidence="2">
    <location>
        <begin position="35"/>
        <end position="57"/>
    </location>
</feature>
<comment type="caution">
    <text evidence="4">The sequence shown here is derived from an EMBL/GenBank/DDBJ whole genome shotgun (WGS) entry which is preliminary data.</text>
</comment>
<gene>
    <name evidence="4" type="ORF">PYX00_002237</name>
</gene>